<accession>B7JZE2</accession>
<dbReference type="Proteomes" id="UP000008204">
    <property type="component" value="Chromosome"/>
</dbReference>
<dbReference type="EMBL" id="CP001287">
    <property type="protein sequence ID" value="ACK67353.1"/>
    <property type="molecule type" value="Genomic_DNA"/>
</dbReference>
<feature type="region of interest" description="Disordered" evidence="1">
    <location>
        <begin position="214"/>
        <end position="233"/>
    </location>
</feature>
<sequence length="311" mass="34062">MLNHYRPSTSNSALFLAGCLSLLGLFIETTALAAILTPSSDYPIESELSLPNHDFLTHDITDLFSNITGFSNNINDPNQVLELLITQKTPESLGNIRPRSAVSSENSSLSLSSIIESFGKLKFDATANTEESPDVPTLSQTNWSDIYRGIYDFNPRATTDNEESEDSIVFDPFASVSPQTDSDPSTSPPPTVASPNAVPPSVVGTPGRVFSVPQISFGTPRGQKSLPSASGYHSGAQEDELINVFFASLPKEQLVNIDEFLRTVYRTDPREMIERIDKTLDLTVDTQFHLMPKEIFGNPYPRLPANFNGTL</sequence>
<protein>
    <submittedName>
        <fullName evidence="2">Uncharacterized protein</fullName>
    </submittedName>
</protein>
<dbReference type="eggNOG" id="ENOG5030QCI">
    <property type="taxonomic scope" value="Bacteria"/>
</dbReference>
<dbReference type="STRING" id="41431.PCC8801_3385"/>
<reference evidence="3" key="1">
    <citation type="journal article" date="2011" name="MBio">
        <title>Novel metabolic attributes of the genus Cyanothece, comprising a group of unicellular nitrogen-fixing Cyanobacteria.</title>
        <authorList>
            <person name="Bandyopadhyay A."/>
            <person name="Elvitigala T."/>
            <person name="Welsh E."/>
            <person name="Stockel J."/>
            <person name="Liberton M."/>
            <person name="Min H."/>
            <person name="Sherman L.A."/>
            <person name="Pakrasi H.B."/>
        </authorList>
    </citation>
    <scope>NUCLEOTIDE SEQUENCE [LARGE SCALE GENOMIC DNA]</scope>
    <source>
        <strain evidence="3">PCC 8801</strain>
    </source>
</reference>
<evidence type="ECO:0000256" key="1">
    <source>
        <dbReference type="SAM" id="MobiDB-lite"/>
    </source>
</evidence>
<organism evidence="2 3">
    <name type="scientific">Rippkaea orientalis (strain PCC 8801 / RF-1)</name>
    <name type="common">Cyanothece sp. (strain PCC 8801)</name>
    <dbReference type="NCBI Taxonomy" id="41431"/>
    <lineage>
        <taxon>Bacteria</taxon>
        <taxon>Bacillati</taxon>
        <taxon>Cyanobacteriota</taxon>
        <taxon>Cyanophyceae</taxon>
        <taxon>Oscillatoriophycideae</taxon>
        <taxon>Chroococcales</taxon>
        <taxon>Aphanothecaceae</taxon>
        <taxon>Rippkaea</taxon>
        <taxon>Rippkaea orientalis</taxon>
    </lineage>
</organism>
<name>B7JZE2_RIPO1</name>
<dbReference type="PROSITE" id="PS51257">
    <property type="entry name" value="PROKAR_LIPOPROTEIN"/>
    <property type="match status" value="1"/>
</dbReference>
<dbReference type="KEGG" id="cyp:PCC8801_3385"/>
<dbReference type="RefSeq" id="WP_012596614.1">
    <property type="nucleotide sequence ID" value="NC_011726.1"/>
</dbReference>
<keyword evidence="3" id="KW-1185">Reference proteome</keyword>
<feature type="compositionally biased region" description="Low complexity" evidence="1">
    <location>
        <begin position="175"/>
        <end position="185"/>
    </location>
</feature>
<dbReference type="HOGENOM" id="CLU_893473_0_0_3"/>
<evidence type="ECO:0000313" key="2">
    <source>
        <dbReference type="EMBL" id="ACK67353.1"/>
    </source>
</evidence>
<feature type="region of interest" description="Disordered" evidence="1">
    <location>
        <begin position="173"/>
        <end position="200"/>
    </location>
</feature>
<evidence type="ECO:0000313" key="3">
    <source>
        <dbReference type="Proteomes" id="UP000008204"/>
    </source>
</evidence>
<proteinExistence type="predicted"/>
<dbReference type="OrthoDB" id="428249at2"/>
<gene>
    <name evidence="2" type="ordered locus">PCC8801_3385</name>
</gene>
<dbReference type="AlphaFoldDB" id="B7JZE2"/>